<evidence type="ECO:0000256" key="1">
    <source>
        <dbReference type="SAM" id="MobiDB-lite"/>
    </source>
</evidence>
<gene>
    <name evidence="2" type="ORF">A33K_17473</name>
</gene>
<protein>
    <submittedName>
        <fullName evidence="2">Uncharacterized protein</fullName>
    </submittedName>
</protein>
<accession>A0ABN0G2I9</accession>
<feature type="region of interest" description="Disordered" evidence="1">
    <location>
        <begin position="206"/>
        <end position="244"/>
    </location>
</feature>
<reference evidence="3" key="1">
    <citation type="journal article" date="2012" name="J. Bacteriol.">
        <title>Revised Genome Sequence of Burkholderia thailandensis MSMB43 with Improved Annotation.</title>
        <authorList>
            <person name="Zhuo Y."/>
            <person name="Liu L."/>
            <person name="Wang Q."/>
            <person name="Liu X."/>
            <person name="Ren B."/>
            <person name="Liu M."/>
            <person name="Ni P."/>
            <person name="Cheng Y.Q."/>
            <person name="Zhang L."/>
        </authorList>
    </citation>
    <scope>NUCLEOTIDE SEQUENCE [LARGE SCALE GENOMIC DNA]</scope>
    <source>
        <strain evidence="3">MSMB43</strain>
    </source>
</reference>
<dbReference type="Proteomes" id="UP000004682">
    <property type="component" value="Unassembled WGS sequence"/>
</dbReference>
<evidence type="ECO:0000313" key="2">
    <source>
        <dbReference type="EMBL" id="EIP86383.1"/>
    </source>
</evidence>
<organism evidence="2 3">
    <name type="scientific">Burkholderia humptydooensis MSMB43</name>
    <dbReference type="NCBI Taxonomy" id="441157"/>
    <lineage>
        <taxon>Bacteria</taxon>
        <taxon>Pseudomonadati</taxon>
        <taxon>Pseudomonadota</taxon>
        <taxon>Betaproteobacteria</taxon>
        <taxon>Burkholderiales</taxon>
        <taxon>Burkholderiaceae</taxon>
        <taxon>Burkholderia</taxon>
        <taxon>pseudomallei group</taxon>
    </lineage>
</organism>
<evidence type="ECO:0000313" key="3">
    <source>
        <dbReference type="Proteomes" id="UP000004682"/>
    </source>
</evidence>
<keyword evidence="3" id="KW-1185">Reference proteome</keyword>
<dbReference type="EMBL" id="JH692065">
    <property type="protein sequence ID" value="EIP86383.1"/>
    <property type="molecule type" value="Genomic_DNA"/>
</dbReference>
<proteinExistence type="predicted"/>
<name>A0ABN0G2I9_9BURK</name>
<sequence>MICMLPPDWKVCRGRRARAAAGAAGRRFRTFGTIGRLDAPRRSGTRESHYRARRGGALLGRLANDRRTDVHANARGKQQCDASARFFVAMRRGCGRPLRIDVSMRSNRRATRAPAADRGPARVWRSSLSKKRSRSPTRVVPSHPAPRTRHRKLVRQLLPIEIGLDRRPLHVCEQHFAHVRHIGRSAANADQVRQRVPVGVLGQHLERNIRHMSPPSPVERNGPAERSGRPRPMCFEPASARAGR</sequence>
<feature type="region of interest" description="Disordered" evidence="1">
    <location>
        <begin position="105"/>
        <end position="148"/>
    </location>
</feature>